<reference evidence="9 10" key="1">
    <citation type="submission" date="2017-03" db="EMBL/GenBank/DDBJ databases">
        <authorList>
            <person name="Afonso C.L."/>
            <person name="Miller P.J."/>
            <person name="Scott M.A."/>
            <person name="Spackman E."/>
            <person name="Goraichik I."/>
            <person name="Dimitrov K.M."/>
            <person name="Suarez D.L."/>
            <person name="Swayne D.E."/>
        </authorList>
    </citation>
    <scope>NUCLEOTIDE SEQUENCE [LARGE SCALE GENOMIC DNA]</scope>
    <source>
        <strain evidence="9 10">CECT 8620</strain>
    </source>
</reference>
<evidence type="ECO:0000256" key="4">
    <source>
        <dbReference type="ARBA" id="ARBA00022655"/>
    </source>
</evidence>
<dbReference type="InterPro" id="IPR051402">
    <property type="entry name" value="KPR-Related"/>
</dbReference>
<dbReference type="Gene3D" id="1.10.1040.10">
    <property type="entry name" value="N-(1-d-carboxylethyl)-l-norvaline Dehydrogenase, domain 2"/>
    <property type="match status" value="1"/>
</dbReference>
<dbReference type="EC" id="1.1.1.169" evidence="2"/>
<feature type="domain" description="Ketopantoate reductase C-terminal" evidence="8">
    <location>
        <begin position="196"/>
        <end position="310"/>
    </location>
</feature>
<evidence type="ECO:0000313" key="9">
    <source>
        <dbReference type="EMBL" id="SLN59781.1"/>
    </source>
</evidence>
<dbReference type="PANTHER" id="PTHR21708">
    <property type="entry name" value="PROBABLE 2-DEHYDROPANTOATE 2-REDUCTASE"/>
    <property type="match status" value="1"/>
</dbReference>
<dbReference type="GO" id="GO:0008677">
    <property type="term" value="F:2-dehydropantoate 2-reductase activity"/>
    <property type="evidence" value="ECO:0007669"/>
    <property type="project" value="UniProtKB-EC"/>
</dbReference>
<evidence type="ECO:0000256" key="3">
    <source>
        <dbReference type="ARBA" id="ARBA00019465"/>
    </source>
</evidence>
<evidence type="ECO:0000256" key="6">
    <source>
        <dbReference type="ARBA" id="ARBA00048793"/>
    </source>
</evidence>
<dbReference type="UniPathway" id="UPA00028">
    <property type="reaction ID" value="UER00004"/>
</dbReference>
<comment type="catalytic activity">
    <reaction evidence="6">
        <text>(R)-pantoate + NADP(+) = 2-dehydropantoate + NADPH + H(+)</text>
        <dbReference type="Rhea" id="RHEA:16233"/>
        <dbReference type="ChEBI" id="CHEBI:11561"/>
        <dbReference type="ChEBI" id="CHEBI:15378"/>
        <dbReference type="ChEBI" id="CHEBI:15980"/>
        <dbReference type="ChEBI" id="CHEBI:57783"/>
        <dbReference type="ChEBI" id="CHEBI:58349"/>
        <dbReference type="EC" id="1.1.1.169"/>
    </reaction>
</comment>
<evidence type="ECO:0000259" key="8">
    <source>
        <dbReference type="Pfam" id="PF08546"/>
    </source>
</evidence>
<dbReference type="RefSeq" id="WP_085837401.1">
    <property type="nucleotide sequence ID" value="NZ_FWFS01000010.1"/>
</dbReference>
<comment type="pathway">
    <text evidence="1">Cofactor biosynthesis; (R)-pantothenate biosynthesis; (R)-pantoate from 3-methyl-2-oxobutanoate: step 2/2.</text>
</comment>
<evidence type="ECO:0000313" key="10">
    <source>
        <dbReference type="Proteomes" id="UP000193862"/>
    </source>
</evidence>
<organism evidence="9 10">
    <name type="scientific">Aquimixticola soesokkakensis</name>
    <dbReference type="NCBI Taxonomy" id="1519096"/>
    <lineage>
        <taxon>Bacteria</taxon>
        <taxon>Pseudomonadati</taxon>
        <taxon>Pseudomonadota</taxon>
        <taxon>Alphaproteobacteria</taxon>
        <taxon>Rhodobacterales</taxon>
        <taxon>Paracoccaceae</taxon>
        <taxon>Aquimixticola</taxon>
    </lineage>
</organism>
<keyword evidence="10" id="KW-1185">Reference proteome</keyword>
<evidence type="ECO:0000259" key="7">
    <source>
        <dbReference type="Pfam" id="PF02558"/>
    </source>
</evidence>
<sequence length="340" mass="35200">MTPLEIAVIGAGNIGSAMAVLLAKGGAKVTLVARGARAQTVRDTGLTLIAKGTPHCAQVAVTERLERPQDAIFACVKAHDLPAALAQHAGGIGAQTQVVPMVNGMPFWFFADDPDAGAVPCVDPEGTLARLLRPAQVLGAVLLMTVELDAQGRAISNNTPTLSLAPVAEGADAAALGRLARTLRAGGVAVDVPEAIRQKVMVKLLANFATNPLSALTGATLRAMGSDPVQRAIVFGLADEFRALARPLGYALPDNAWLGDLLLDAGDFATSMLQDARAGRRLELDAIVHAPRDMAQARGLTMPLVDAVLDPLSTARALPLGDPGALLRSLSSIASFERTL</sequence>
<keyword evidence="4" id="KW-0566">Pantothenate biosynthesis</keyword>
<proteinExistence type="predicted"/>
<dbReference type="AlphaFoldDB" id="A0A1Y5TAV4"/>
<feature type="domain" description="Ketopantoate reductase N-terminal" evidence="7">
    <location>
        <begin position="6"/>
        <end position="105"/>
    </location>
</feature>
<dbReference type="PANTHER" id="PTHR21708:SF45">
    <property type="entry name" value="2-DEHYDROPANTOATE 2-REDUCTASE"/>
    <property type="match status" value="1"/>
</dbReference>
<evidence type="ECO:0000256" key="1">
    <source>
        <dbReference type="ARBA" id="ARBA00004994"/>
    </source>
</evidence>
<dbReference type="InterPro" id="IPR013328">
    <property type="entry name" value="6PGD_dom2"/>
</dbReference>
<dbReference type="Pfam" id="PF08546">
    <property type="entry name" value="ApbA_C"/>
    <property type="match status" value="1"/>
</dbReference>
<dbReference type="EMBL" id="FWFS01000010">
    <property type="protein sequence ID" value="SLN59781.1"/>
    <property type="molecule type" value="Genomic_DNA"/>
</dbReference>
<protein>
    <recommendedName>
        <fullName evidence="3">2-dehydropantoate 2-reductase</fullName>
        <ecNumber evidence="2">1.1.1.169</ecNumber>
    </recommendedName>
    <alternativeName>
        <fullName evidence="5">Ketopantoate reductase</fullName>
    </alternativeName>
</protein>
<evidence type="ECO:0000256" key="5">
    <source>
        <dbReference type="ARBA" id="ARBA00032024"/>
    </source>
</evidence>
<dbReference type="Pfam" id="PF02558">
    <property type="entry name" value="ApbA"/>
    <property type="match status" value="1"/>
</dbReference>
<dbReference type="GO" id="GO:0015940">
    <property type="term" value="P:pantothenate biosynthetic process"/>
    <property type="evidence" value="ECO:0007669"/>
    <property type="project" value="UniProtKB-UniPathway"/>
</dbReference>
<gene>
    <name evidence="9" type="ORF">AQS8620_02676</name>
</gene>
<dbReference type="OrthoDB" id="9796561at2"/>
<dbReference type="InterPro" id="IPR008927">
    <property type="entry name" value="6-PGluconate_DH-like_C_sf"/>
</dbReference>
<accession>A0A1Y5TAV4</accession>
<dbReference type="SUPFAM" id="SSF48179">
    <property type="entry name" value="6-phosphogluconate dehydrogenase C-terminal domain-like"/>
    <property type="match status" value="1"/>
</dbReference>
<dbReference type="InterPro" id="IPR036291">
    <property type="entry name" value="NAD(P)-bd_dom_sf"/>
</dbReference>
<dbReference type="Gene3D" id="3.40.50.720">
    <property type="entry name" value="NAD(P)-binding Rossmann-like Domain"/>
    <property type="match status" value="1"/>
</dbReference>
<dbReference type="GO" id="GO:0005737">
    <property type="term" value="C:cytoplasm"/>
    <property type="evidence" value="ECO:0007669"/>
    <property type="project" value="TreeGrafter"/>
</dbReference>
<dbReference type="InterPro" id="IPR013752">
    <property type="entry name" value="KPA_reductase"/>
</dbReference>
<evidence type="ECO:0000256" key="2">
    <source>
        <dbReference type="ARBA" id="ARBA00013014"/>
    </source>
</evidence>
<name>A0A1Y5TAV4_9RHOB</name>
<dbReference type="Proteomes" id="UP000193862">
    <property type="component" value="Unassembled WGS sequence"/>
</dbReference>
<dbReference type="InterPro" id="IPR013332">
    <property type="entry name" value="KPR_N"/>
</dbReference>
<dbReference type="SUPFAM" id="SSF51735">
    <property type="entry name" value="NAD(P)-binding Rossmann-fold domains"/>
    <property type="match status" value="1"/>
</dbReference>